<evidence type="ECO:0000256" key="10">
    <source>
        <dbReference type="ARBA" id="ARBA00031376"/>
    </source>
</evidence>
<evidence type="ECO:0000256" key="12">
    <source>
        <dbReference type="RuleBase" id="RU364022"/>
    </source>
</evidence>
<dbReference type="InterPro" id="IPR011858">
    <property type="entry name" value="His6/HISN3"/>
</dbReference>
<accession>A0A507FQH9</accession>
<dbReference type="EMBL" id="QEAP01000018">
    <property type="protein sequence ID" value="TPX77586.1"/>
    <property type="molecule type" value="Genomic_DNA"/>
</dbReference>
<evidence type="ECO:0000313" key="14">
    <source>
        <dbReference type="Proteomes" id="UP000320333"/>
    </source>
</evidence>
<evidence type="ECO:0000256" key="11">
    <source>
        <dbReference type="RuleBase" id="RU003657"/>
    </source>
</evidence>
<dbReference type="OrthoDB" id="446074at2759"/>
<evidence type="ECO:0000256" key="3">
    <source>
        <dbReference type="ARBA" id="ARBA00009667"/>
    </source>
</evidence>
<dbReference type="GO" id="GO:0000162">
    <property type="term" value="P:L-tryptophan biosynthetic process"/>
    <property type="evidence" value="ECO:0007669"/>
    <property type="project" value="TreeGrafter"/>
</dbReference>
<dbReference type="FunFam" id="3.20.20.70:FF:000110">
    <property type="entry name" value="1-(5-phosphoribosyl)-5-[(5-phosphoribosylamino)methylideneamino] imidazole-4-carboxamide isomerase, chloroplastic"/>
    <property type="match status" value="1"/>
</dbReference>
<name>A0A507FQH9_9FUNG</name>
<dbReference type="PANTHER" id="PTHR43090:SF2">
    <property type="entry name" value="1-(5-PHOSPHORIBOSYL)-5-[(5-PHOSPHORIBOSYLAMINO)METHYLIDENEAMINO] IMIDAZOLE-4-CARBOXAMIDE ISOMERASE"/>
    <property type="match status" value="1"/>
</dbReference>
<sequence>MTLFRPCIDLHSGTVKQIVGASLRDKAQSDEASLRTNFVSSLPSSHYANLYKDNSLTGAHVIKLGPGNDQAALDALHAWPHGLQVGGGITIDNAEYWLGEGKAAKIIVTSWLFPNAKFDLVRLRQLADRVGKEKIVVDVSCKKVINPTTNTTEWIVAMDKWQTLTDMAVNQDSLHMLEEYCSEFLVHAADVEGLCKGVDEQLVARLGEWCRIPVTYAGGGHAFSDLELVDRLSNGKVDLTFGSALDIFGGTGVKFEDCVKWNHERS</sequence>
<dbReference type="AlphaFoldDB" id="A0A507FQH9"/>
<dbReference type="EC" id="5.3.1.16" evidence="4 12"/>
<dbReference type="NCBIfam" id="TIGR02129">
    <property type="entry name" value="hisA_euk"/>
    <property type="match status" value="1"/>
</dbReference>
<dbReference type="Pfam" id="PF00977">
    <property type="entry name" value="His_biosynth"/>
    <property type="match status" value="1"/>
</dbReference>
<dbReference type="CDD" id="cd04723">
    <property type="entry name" value="HisA_HisF"/>
    <property type="match status" value="1"/>
</dbReference>
<keyword evidence="12" id="KW-0963">Cytoplasm</keyword>
<organism evidence="13 14">
    <name type="scientific">Chytriomyces confervae</name>
    <dbReference type="NCBI Taxonomy" id="246404"/>
    <lineage>
        <taxon>Eukaryota</taxon>
        <taxon>Fungi</taxon>
        <taxon>Fungi incertae sedis</taxon>
        <taxon>Chytridiomycota</taxon>
        <taxon>Chytridiomycota incertae sedis</taxon>
        <taxon>Chytridiomycetes</taxon>
        <taxon>Chytridiales</taxon>
        <taxon>Chytriomycetaceae</taxon>
        <taxon>Chytriomyces</taxon>
    </lineage>
</organism>
<dbReference type="GO" id="GO:0005737">
    <property type="term" value="C:cytoplasm"/>
    <property type="evidence" value="ECO:0007669"/>
    <property type="project" value="UniProtKB-SubCell"/>
</dbReference>
<keyword evidence="14" id="KW-1185">Reference proteome</keyword>
<protein>
    <recommendedName>
        <fullName evidence="5 12">1-(5-phosphoribosyl)-5-[(5-phosphoribosylamino)methylideneamino] imidazole-4-carboxamide isomerase</fullName>
        <ecNumber evidence="4 12">5.3.1.16</ecNumber>
    </recommendedName>
    <alternativeName>
        <fullName evidence="10 12">5-proFAR isomerase</fullName>
    </alternativeName>
    <alternativeName>
        <fullName evidence="9 12">Phosphoribosylformimino-5-aminoimidazole carboxamide ribotide isomerase</fullName>
    </alternativeName>
</protein>
<dbReference type="InterPro" id="IPR006062">
    <property type="entry name" value="His_biosynth"/>
</dbReference>
<keyword evidence="6 11" id="KW-0028">Amino-acid biosynthesis</keyword>
<dbReference type="GO" id="GO:0003949">
    <property type="term" value="F:1-(5-phosphoribosyl)-5-[(5-phosphoribosylamino)methylideneamino]imidazole-4-carboxamide isomerase activity"/>
    <property type="evidence" value="ECO:0007669"/>
    <property type="project" value="UniProtKB-EC"/>
</dbReference>
<comment type="catalytic activity">
    <reaction evidence="1 12">
        <text>1-(5-phospho-beta-D-ribosyl)-5-[(5-phospho-beta-D-ribosylamino)methylideneamino]imidazole-4-carboxamide = 5-[(5-phospho-1-deoxy-D-ribulos-1-ylimino)methylamino]-1-(5-phospho-beta-D-ribosyl)imidazole-4-carboxamide</text>
        <dbReference type="Rhea" id="RHEA:15469"/>
        <dbReference type="ChEBI" id="CHEBI:58435"/>
        <dbReference type="ChEBI" id="CHEBI:58525"/>
        <dbReference type="EC" id="5.3.1.16"/>
    </reaction>
</comment>
<dbReference type="Gene3D" id="3.20.20.70">
    <property type="entry name" value="Aldolase class I"/>
    <property type="match status" value="1"/>
</dbReference>
<proteinExistence type="inferred from homology"/>
<evidence type="ECO:0000256" key="9">
    <source>
        <dbReference type="ARBA" id="ARBA00030547"/>
    </source>
</evidence>
<dbReference type="GO" id="GO:0000105">
    <property type="term" value="P:L-histidine biosynthetic process"/>
    <property type="evidence" value="ECO:0007669"/>
    <property type="project" value="UniProtKB-UniPathway"/>
</dbReference>
<comment type="pathway">
    <text evidence="2 12">Amino-acid biosynthesis; L-histidine biosynthesis; L-histidine from 5-phospho-alpha-D-ribose 1-diphosphate: step 4/9.</text>
</comment>
<comment type="subcellular location">
    <subcellularLocation>
        <location evidence="12">Cytoplasm</location>
    </subcellularLocation>
</comment>
<gene>
    <name evidence="13" type="primary">HIS6</name>
    <name evidence="13" type="ORF">CcCBS67573_g01157</name>
</gene>
<dbReference type="PANTHER" id="PTHR43090">
    <property type="entry name" value="1-(5-PHOSPHORIBOSYL)-5-[(5-PHOSPHORIBOSYLAMINO)METHYLIDENEAMINO] IMIDAZOLE-4-CARBOXAMIDE ISOMERASE"/>
    <property type="match status" value="1"/>
</dbReference>
<dbReference type="InterPro" id="IPR013785">
    <property type="entry name" value="Aldolase_TIM"/>
</dbReference>
<evidence type="ECO:0000313" key="13">
    <source>
        <dbReference type="EMBL" id="TPX77586.1"/>
    </source>
</evidence>
<evidence type="ECO:0000256" key="8">
    <source>
        <dbReference type="ARBA" id="ARBA00023235"/>
    </source>
</evidence>
<evidence type="ECO:0000256" key="5">
    <source>
        <dbReference type="ARBA" id="ARBA00018464"/>
    </source>
</evidence>
<reference evidence="13 14" key="1">
    <citation type="journal article" date="2019" name="Sci. Rep.">
        <title>Comparative genomics of chytrid fungi reveal insights into the obligate biotrophic and pathogenic lifestyle of Synchytrium endobioticum.</title>
        <authorList>
            <person name="van de Vossenberg B.T.L.H."/>
            <person name="Warris S."/>
            <person name="Nguyen H.D.T."/>
            <person name="van Gent-Pelzer M.P.E."/>
            <person name="Joly D.L."/>
            <person name="van de Geest H.C."/>
            <person name="Bonants P.J.M."/>
            <person name="Smith D.S."/>
            <person name="Levesque C.A."/>
            <person name="van der Lee T.A.J."/>
        </authorList>
    </citation>
    <scope>NUCLEOTIDE SEQUENCE [LARGE SCALE GENOMIC DNA]</scope>
    <source>
        <strain evidence="13 14">CBS 675.73</strain>
    </source>
</reference>
<comment type="similarity">
    <text evidence="3 11">Belongs to the HisA/HisF family.</text>
</comment>
<dbReference type="SUPFAM" id="SSF51366">
    <property type="entry name" value="Ribulose-phoshate binding barrel"/>
    <property type="match status" value="1"/>
</dbReference>
<dbReference type="STRING" id="246404.A0A507FQH9"/>
<evidence type="ECO:0000256" key="7">
    <source>
        <dbReference type="ARBA" id="ARBA00023102"/>
    </source>
</evidence>
<dbReference type="Proteomes" id="UP000320333">
    <property type="component" value="Unassembled WGS sequence"/>
</dbReference>
<dbReference type="InterPro" id="IPR044524">
    <property type="entry name" value="Isoase_HisA-like"/>
</dbReference>
<evidence type="ECO:0000256" key="6">
    <source>
        <dbReference type="ARBA" id="ARBA00022605"/>
    </source>
</evidence>
<dbReference type="InterPro" id="IPR011060">
    <property type="entry name" value="RibuloseP-bd_barrel"/>
</dbReference>
<evidence type="ECO:0000256" key="1">
    <source>
        <dbReference type="ARBA" id="ARBA00000901"/>
    </source>
</evidence>
<comment type="caution">
    <text evidence="13">The sequence shown here is derived from an EMBL/GenBank/DDBJ whole genome shotgun (WGS) entry which is preliminary data.</text>
</comment>
<evidence type="ECO:0000256" key="4">
    <source>
        <dbReference type="ARBA" id="ARBA00012550"/>
    </source>
</evidence>
<dbReference type="UniPathway" id="UPA00031">
    <property type="reaction ID" value="UER00009"/>
</dbReference>
<keyword evidence="7 11" id="KW-0368">Histidine biosynthesis</keyword>
<evidence type="ECO:0000256" key="2">
    <source>
        <dbReference type="ARBA" id="ARBA00005133"/>
    </source>
</evidence>
<keyword evidence="8 12" id="KW-0413">Isomerase</keyword>